<dbReference type="GeneID" id="94298612"/>
<name>A0A9P8LQI1_9EUKA</name>
<dbReference type="AlphaFoldDB" id="A0A9P8LQI1"/>
<dbReference type="KEGG" id="ssao:94298612"/>
<keyword evidence="1" id="KW-1133">Transmembrane helix</keyword>
<evidence type="ECO:0000256" key="1">
    <source>
        <dbReference type="SAM" id="Phobius"/>
    </source>
</evidence>
<dbReference type="EMBL" id="AUWU02000005">
    <property type="protein sequence ID" value="KAH0572478.1"/>
    <property type="molecule type" value="Genomic_DNA"/>
</dbReference>
<keyword evidence="1" id="KW-0812">Transmembrane</keyword>
<evidence type="ECO:0008006" key="4">
    <source>
        <dbReference type="Google" id="ProtNLM"/>
    </source>
</evidence>
<sequence>MEITYTDKLLKYNNLTLFQFNLQLINQTQVFLLFYQILRNRENVIFLSICDKLQYANRTLVKLRFLNNKNEKKQKFIDRINYIMYILYNLLYDQIKNLFTLLQKLKQAFKVYQNIYTICYKNIEQQKIGNYMIIYIILVQISSYLYCLKEIQGQIIRTFYSNLQNIQYFDLTVKIFQFAEFRCIQNNSQQCYKFISIWKKLNTCRTINIIYVYIMLIYFCNHVDIIRVQTFYTL</sequence>
<organism evidence="2 3">
    <name type="scientific">Spironucleus salmonicida</name>
    <dbReference type="NCBI Taxonomy" id="348837"/>
    <lineage>
        <taxon>Eukaryota</taxon>
        <taxon>Metamonada</taxon>
        <taxon>Diplomonadida</taxon>
        <taxon>Hexamitidae</taxon>
        <taxon>Hexamitinae</taxon>
        <taxon>Spironucleus</taxon>
    </lineage>
</organism>
<dbReference type="Proteomes" id="UP000018208">
    <property type="component" value="Unassembled WGS sequence"/>
</dbReference>
<accession>A0A9P8LQI1</accession>
<protein>
    <recommendedName>
        <fullName evidence="4">Transmembrane protein</fullName>
    </recommendedName>
</protein>
<gene>
    <name evidence="2" type="ORF">SS50377_24589</name>
</gene>
<keyword evidence="1" id="KW-0472">Membrane</keyword>
<dbReference type="RefSeq" id="XP_067763251.1">
    <property type="nucleotide sequence ID" value="XM_067908430.1"/>
</dbReference>
<keyword evidence="3" id="KW-1185">Reference proteome</keyword>
<proteinExistence type="predicted"/>
<evidence type="ECO:0000313" key="3">
    <source>
        <dbReference type="Proteomes" id="UP000018208"/>
    </source>
</evidence>
<reference evidence="2 3" key="1">
    <citation type="journal article" date="2014" name="PLoS Genet.">
        <title>The Genome of Spironucleus salmonicida Highlights a Fish Pathogen Adapted to Fluctuating Environments.</title>
        <authorList>
            <person name="Xu F."/>
            <person name="Jerlstrom-Hultqvist J."/>
            <person name="Einarsson E."/>
            <person name="Astvaldsson A."/>
            <person name="Svard S.G."/>
            <person name="Andersson J.O."/>
        </authorList>
    </citation>
    <scope>NUCLEOTIDE SEQUENCE [LARGE SCALE GENOMIC DNA]</scope>
    <source>
        <strain evidence="2 3">ATCC 50377</strain>
    </source>
</reference>
<feature type="transmembrane region" description="Helical" evidence="1">
    <location>
        <begin position="128"/>
        <end position="147"/>
    </location>
</feature>
<comment type="caution">
    <text evidence="2">The sequence shown here is derived from an EMBL/GenBank/DDBJ whole genome shotgun (WGS) entry which is preliminary data.</text>
</comment>
<evidence type="ECO:0000313" key="2">
    <source>
        <dbReference type="EMBL" id="KAH0572478.1"/>
    </source>
</evidence>